<proteinExistence type="predicted"/>
<accession>A0A3S4J103</accession>
<organism evidence="2 3">
    <name type="scientific">Chromobacterium violaceum</name>
    <dbReference type="NCBI Taxonomy" id="536"/>
    <lineage>
        <taxon>Bacteria</taxon>
        <taxon>Pseudomonadati</taxon>
        <taxon>Pseudomonadota</taxon>
        <taxon>Betaproteobacteria</taxon>
        <taxon>Neisseriales</taxon>
        <taxon>Chromobacteriaceae</taxon>
        <taxon>Chromobacterium</taxon>
    </lineage>
</organism>
<evidence type="ECO:0000313" key="2">
    <source>
        <dbReference type="EMBL" id="VEB42790.1"/>
    </source>
</evidence>
<protein>
    <submittedName>
        <fullName evidence="2">Uncharacterized protein</fullName>
    </submittedName>
</protein>
<gene>
    <name evidence="2" type="ORF">NCTC9695_03241</name>
</gene>
<dbReference type="EMBL" id="LR134182">
    <property type="protein sequence ID" value="VEB42790.1"/>
    <property type="molecule type" value="Genomic_DNA"/>
</dbReference>
<dbReference type="AlphaFoldDB" id="A0A3S4J103"/>
<evidence type="ECO:0000256" key="1">
    <source>
        <dbReference type="SAM" id="MobiDB-lite"/>
    </source>
</evidence>
<reference evidence="2 3" key="1">
    <citation type="submission" date="2018-12" db="EMBL/GenBank/DDBJ databases">
        <authorList>
            <consortium name="Pathogen Informatics"/>
        </authorList>
    </citation>
    <scope>NUCLEOTIDE SEQUENCE [LARGE SCALE GENOMIC DNA]</scope>
    <source>
        <strain evidence="2 3">NCTC9695</strain>
    </source>
</reference>
<name>A0A3S4J103_CHRVL</name>
<feature type="region of interest" description="Disordered" evidence="1">
    <location>
        <begin position="86"/>
        <end position="115"/>
    </location>
</feature>
<dbReference type="Proteomes" id="UP000275777">
    <property type="component" value="Chromosome"/>
</dbReference>
<evidence type="ECO:0000313" key="3">
    <source>
        <dbReference type="Proteomes" id="UP000275777"/>
    </source>
</evidence>
<sequence length="140" mass="15211">MRKYSNGVYSMANSGILRPLDQRRVKMALGIGSNAGAPPKMQGGARHNVYLDAESIDIALELGDGNISRGIRLALRIRADADCVELPSRRPPRPRRGADKKREPGQTGAPACGNDDQPYCRAKSCMKFTRDFTPSIGIAL</sequence>